<evidence type="ECO:0008006" key="3">
    <source>
        <dbReference type="Google" id="ProtNLM"/>
    </source>
</evidence>
<sequence>MHNSWQLKPGDRIFRPRRIKRYRLRRVLGVPALFSAGYGNVGSSIYYALGIVALVAMGATPVALGIAGILFIFTALTYA</sequence>
<dbReference type="EMBL" id="BARS01018866">
    <property type="protein sequence ID" value="GAF86089.1"/>
    <property type="molecule type" value="Genomic_DNA"/>
</dbReference>
<feature type="non-terminal residue" evidence="2">
    <location>
        <position position="79"/>
    </location>
</feature>
<accession>X0SYQ0</accession>
<keyword evidence="1" id="KW-1133">Transmembrane helix</keyword>
<gene>
    <name evidence="2" type="ORF">S01H1_30638</name>
</gene>
<keyword evidence="1" id="KW-0812">Transmembrane</keyword>
<name>X0SYQ0_9ZZZZ</name>
<reference evidence="2" key="1">
    <citation type="journal article" date="2014" name="Front. Microbiol.">
        <title>High frequency of phylogenetically diverse reductive dehalogenase-homologous genes in deep subseafloor sedimentary metagenomes.</title>
        <authorList>
            <person name="Kawai M."/>
            <person name="Futagami T."/>
            <person name="Toyoda A."/>
            <person name="Takaki Y."/>
            <person name="Nishi S."/>
            <person name="Hori S."/>
            <person name="Arai W."/>
            <person name="Tsubouchi T."/>
            <person name="Morono Y."/>
            <person name="Uchiyama I."/>
            <person name="Ito T."/>
            <person name="Fujiyama A."/>
            <person name="Inagaki F."/>
            <person name="Takami H."/>
        </authorList>
    </citation>
    <scope>NUCLEOTIDE SEQUENCE</scope>
    <source>
        <strain evidence="2">Expedition CK06-06</strain>
    </source>
</reference>
<organism evidence="2">
    <name type="scientific">marine sediment metagenome</name>
    <dbReference type="NCBI Taxonomy" id="412755"/>
    <lineage>
        <taxon>unclassified sequences</taxon>
        <taxon>metagenomes</taxon>
        <taxon>ecological metagenomes</taxon>
    </lineage>
</organism>
<evidence type="ECO:0000313" key="2">
    <source>
        <dbReference type="EMBL" id="GAF86089.1"/>
    </source>
</evidence>
<evidence type="ECO:0000256" key="1">
    <source>
        <dbReference type="SAM" id="Phobius"/>
    </source>
</evidence>
<feature type="transmembrane region" description="Helical" evidence="1">
    <location>
        <begin position="45"/>
        <end position="78"/>
    </location>
</feature>
<keyword evidence="1" id="KW-0472">Membrane</keyword>
<feature type="transmembrane region" description="Helical" evidence="1">
    <location>
        <begin position="22"/>
        <end position="39"/>
    </location>
</feature>
<dbReference type="AlphaFoldDB" id="X0SYQ0"/>
<comment type="caution">
    <text evidence="2">The sequence shown here is derived from an EMBL/GenBank/DDBJ whole genome shotgun (WGS) entry which is preliminary data.</text>
</comment>
<protein>
    <recommendedName>
        <fullName evidence="3">Amino acid permease/ SLC12A domain-containing protein</fullName>
    </recommendedName>
</protein>
<proteinExistence type="predicted"/>